<dbReference type="GO" id="GO:0004252">
    <property type="term" value="F:serine-type endopeptidase activity"/>
    <property type="evidence" value="ECO:0007669"/>
    <property type="project" value="InterPro"/>
</dbReference>
<dbReference type="GO" id="GO:0016020">
    <property type="term" value="C:membrane"/>
    <property type="evidence" value="ECO:0007669"/>
    <property type="project" value="UniProtKB-SubCell"/>
</dbReference>
<evidence type="ECO:0000256" key="1">
    <source>
        <dbReference type="ARBA" id="ARBA00004141"/>
    </source>
</evidence>
<dbReference type="SUPFAM" id="SSF144091">
    <property type="entry name" value="Rhomboid-like"/>
    <property type="match status" value="1"/>
</dbReference>
<dbReference type="AlphaFoldDB" id="A0A0R2NLA0"/>
<keyword evidence="4" id="KW-0378">Hydrolase</keyword>
<feature type="transmembrane region" description="Helical" evidence="7">
    <location>
        <begin position="202"/>
        <end position="220"/>
    </location>
</feature>
<dbReference type="Gene3D" id="1.20.1540.10">
    <property type="entry name" value="Rhomboid-like"/>
    <property type="match status" value="1"/>
</dbReference>
<dbReference type="PANTHER" id="PTHR43731">
    <property type="entry name" value="RHOMBOID PROTEASE"/>
    <property type="match status" value="1"/>
</dbReference>
<keyword evidence="6 7" id="KW-0472">Membrane</keyword>
<proteinExistence type="inferred from homology"/>
<feature type="transmembrane region" description="Helical" evidence="7">
    <location>
        <begin position="152"/>
        <end position="169"/>
    </location>
</feature>
<evidence type="ECO:0000256" key="3">
    <source>
        <dbReference type="ARBA" id="ARBA00022692"/>
    </source>
</evidence>
<sequence>MKNRINELQSQPYVTVGLVLINVIVFVLMFFSGGSSNINVLINFGGLIPAVVKSGSGYDTLITSLFLHSGIEHITLNMVMLYFIGRILERVIGHFKFFIIYMLSGIFGNLISIQLSNPNTVSIGASGAIFGIIGIWLMLAEQYPNQPLFRGMGQQMLLFIGLGLVGSFFGTGIDIFAHIGGLIGGFLLSYAIGFPKFGKVSNWKRITSVLVLIIISGWTLI</sequence>
<dbReference type="EMBL" id="JQCQ01000011">
    <property type="protein sequence ID" value="KRO25387.1"/>
    <property type="molecule type" value="Genomic_DNA"/>
</dbReference>
<dbReference type="GO" id="GO:0006508">
    <property type="term" value="P:proteolysis"/>
    <property type="evidence" value="ECO:0007669"/>
    <property type="project" value="UniProtKB-KW"/>
</dbReference>
<comment type="caution">
    <text evidence="9">The sequence shown here is derived from an EMBL/GenBank/DDBJ whole genome shotgun (WGS) entry which is preliminary data.</text>
</comment>
<evidence type="ECO:0000259" key="8">
    <source>
        <dbReference type="Pfam" id="PF01694"/>
    </source>
</evidence>
<feature type="domain" description="Peptidase S54 rhomboid" evidence="8">
    <location>
        <begin position="60"/>
        <end position="192"/>
    </location>
</feature>
<feature type="transmembrane region" description="Helical" evidence="7">
    <location>
        <begin position="175"/>
        <end position="195"/>
    </location>
</feature>
<gene>
    <name evidence="9" type="ORF">IV88_GL000224</name>
</gene>
<dbReference type="InterPro" id="IPR050925">
    <property type="entry name" value="Rhomboid_protease_S54"/>
</dbReference>
<keyword evidence="9" id="KW-0645">Protease</keyword>
<evidence type="ECO:0000313" key="9">
    <source>
        <dbReference type="EMBL" id="KRO25387.1"/>
    </source>
</evidence>
<dbReference type="RefSeq" id="WP_057799018.1">
    <property type="nucleotide sequence ID" value="NZ_BJZZ01000010.1"/>
</dbReference>
<dbReference type="Proteomes" id="UP000051249">
    <property type="component" value="Unassembled WGS sequence"/>
</dbReference>
<reference evidence="9 10" key="1">
    <citation type="journal article" date="2015" name="Genome Announc.">
        <title>Expanding the biotechnology potential of lactobacilli through comparative genomics of 213 strains and associated genera.</title>
        <authorList>
            <person name="Sun Z."/>
            <person name="Harris H.M."/>
            <person name="McCann A."/>
            <person name="Guo C."/>
            <person name="Argimon S."/>
            <person name="Zhang W."/>
            <person name="Yang X."/>
            <person name="Jeffery I.B."/>
            <person name="Cooney J.C."/>
            <person name="Kagawa T.F."/>
            <person name="Liu W."/>
            <person name="Song Y."/>
            <person name="Salvetti E."/>
            <person name="Wrobel A."/>
            <person name="Rasinkangas P."/>
            <person name="Parkhill J."/>
            <person name="Rea M.C."/>
            <person name="O'Sullivan O."/>
            <person name="Ritari J."/>
            <person name="Douillard F.P."/>
            <person name="Paul Ross R."/>
            <person name="Yang R."/>
            <person name="Briner A.E."/>
            <person name="Felis G.E."/>
            <person name="de Vos W.M."/>
            <person name="Barrangou R."/>
            <person name="Klaenhammer T.R."/>
            <person name="Caufield P.W."/>
            <person name="Cui Y."/>
            <person name="Zhang H."/>
            <person name="O'Toole P.W."/>
        </authorList>
    </citation>
    <scope>NUCLEOTIDE SEQUENCE [LARGE SCALE GENOMIC DNA]</scope>
    <source>
        <strain evidence="9 10">DSM 23026</strain>
    </source>
</reference>
<evidence type="ECO:0000256" key="4">
    <source>
        <dbReference type="ARBA" id="ARBA00022801"/>
    </source>
</evidence>
<evidence type="ECO:0000256" key="5">
    <source>
        <dbReference type="ARBA" id="ARBA00022989"/>
    </source>
</evidence>
<keyword evidence="5 7" id="KW-1133">Transmembrane helix</keyword>
<dbReference type="PANTHER" id="PTHR43731:SF14">
    <property type="entry name" value="PRESENILIN-ASSOCIATED RHOMBOID-LIKE PROTEIN, MITOCHONDRIAL"/>
    <property type="match status" value="1"/>
</dbReference>
<feature type="transmembrane region" description="Helical" evidence="7">
    <location>
        <begin position="97"/>
        <end position="115"/>
    </location>
</feature>
<name>A0A0R2NLA0_9LACO</name>
<protein>
    <submittedName>
        <fullName evidence="9">Membrane-associated serine protease</fullName>
    </submittedName>
</protein>
<accession>A0A0R2NLA0</accession>
<dbReference type="InterPro" id="IPR035952">
    <property type="entry name" value="Rhomboid-like_sf"/>
</dbReference>
<comment type="similarity">
    <text evidence="2">Belongs to the peptidase S54 family.</text>
</comment>
<feature type="transmembrane region" description="Helical" evidence="7">
    <location>
        <begin position="12"/>
        <end position="31"/>
    </location>
</feature>
<keyword evidence="3 7" id="KW-0812">Transmembrane</keyword>
<feature type="transmembrane region" description="Helical" evidence="7">
    <location>
        <begin position="121"/>
        <end position="140"/>
    </location>
</feature>
<dbReference type="OrthoDB" id="9813074at2"/>
<dbReference type="Pfam" id="PF01694">
    <property type="entry name" value="Rhomboid"/>
    <property type="match status" value="1"/>
</dbReference>
<evidence type="ECO:0000256" key="6">
    <source>
        <dbReference type="ARBA" id="ARBA00023136"/>
    </source>
</evidence>
<comment type="subcellular location">
    <subcellularLocation>
        <location evidence="1">Membrane</location>
        <topology evidence="1">Multi-pass membrane protein</topology>
    </subcellularLocation>
</comment>
<evidence type="ECO:0000256" key="2">
    <source>
        <dbReference type="ARBA" id="ARBA00009045"/>
    </source>
</evidence>
<feature type="transmembrane region" description="Helical" evidence="7">
    <location>
        <begin position="65"/>
        <end position="85"/>
    </location>
</feature>
<dbReference type="InterPro" id="IPR022764">
    <property type="entry name" value="Peptidase_S54_rhomboid_dom"/>
</dbReference>
<dbReference type="PATRIC" id="fig|480391.4.peg.227"/>
<evidence type="ECO:0000256" key="7">
    <source>
        <dbReference type="SAM" id="Phobius"/>
    </source>
</evidence>
<keyword evidence="10" id="KW-1185">Reference proteome</keyword>
<organism evidence="9 10">
    <name type="scientific">Pediococcus argentinicus</name>
    <dbReference type="NCBI Taxonomy" id="480391"/>
    <lineage>
        <taxon>Bacteria</taxon>
        <taxon>Bacillati</taxon>
        <taxon>Bacillota</taxon>
        <taxon>Bacilli</taxon>
        <taxon>Lactobacillales</taxon>
        <taxon>Lactobacillaceae</taxon>
        <taxon>Pediococcus</taxon>
    </lineage>
</organism>
<evidence type="ECO:0000313" key="10">
    <source>
        <dbReference type="Proteomes" id="UP000051249"/>
    </source>
</evidence>